<name>A0A1F6VDD8_9PROT</name>
<reference evidence="1 2" key="1">
    <citation type="journal article" date="2016" name="Nat. Commun.">
        <title>Thousands of microbial genomes shed light on interconnected biogeochemical processes in an aquifer system.</title>
        <authorList>
            <person name="Anantharaman K."/>
            <person name="Brown C.T."/>
            <person name="Hug L.A."/>
            <person name="Sharon I."/>
            <person name="Castelle C.J."/>
            <person name="Probst A.J."/>
            <person name="Thomas B.C."/>
            <person name="Singh A."/>
            <person name="Wilkins M.J."/>
            <person name="Karaoz U."/>
            <person name="Brodie E.L."/>
            <person name="Williams K.H."/>
            <person name="Hubbard S.S."/>
            <person name="Banfield J.F."/>
        </authorList>
    </citation>
    <scope>NUCLEOTIDE SEQUENCE [LARGE SCALE GENOMIC DNA]</scope>
</reference>
<comment type="caution">
    <text evidence="1">The sequence shown here is derived from an EMBL/GenBank/DDBJ whole genome shotgun (WGS) entry which is preliminary data.</text>
</comment>
<dbReference type="AlphaFoldDB" id="A0A1F6VDD8"/>
<organism evidence="1 2">
    <name type="scientific">Candidatus Muproteobacteria bacterium RBG_16_60_9</name>
    <dbReference type="NCBI Taxonomy" id="1817755"/>
    <lineage>
        <taxon>Bacteria</taxon>
        <taxon>Pseudomonadati</taxon>
        <taxon>Pseudomonadota</taxon>
        <taxon>Candidatus Muproteobacteria</taxon>
    </lineage>
</organism>
<dbReference type="InterPro" id="IPR021276">
    <property type="entry name" value="DUF2855"/>
</dbReference>
<dbReference type="Pfam" id="PF11017">
    <property type="entry name" value="DUF2855"/>
    <property type="match status" value="1"/>
</dbReference>
<accession>A0A1F6VDD8</accession>
<evidence type="ECO:0000313" key="1">
    <source>
        <dbReference type="EMBL" id="OGI67579.1"/>
    </source>
</evidence>
<sequence length="108" mass="12565">MRNCASRSDETERVLSLTKAIRRIFSPIDNSRRQARVLFRPERRRQRVQDWGRDGYVARFGKEWSAFLPVAERWLKVTRSSGREAIERIYLDTLNGKVAPGCGNILSL</sequence>
<dbReference type="Proteomes" id="UP000179076">
    <property type="component" value="Unassembled WGS sequence"/>
</dbReference>
<dbReference type="EMBL" id="MFSP01000056">
    <property type="protein sequence ID" value="OGI67579.1"/>
    <property type="molecule type" value="Genomic_DNA"/>
</dbReference>
<protein>
    <submittedName>
        <fullName evidence="1">Uncharacterized protein</fullName>
    </submittedName>
</protein>
<proteinExistence type="predicted"/>
<gene>
    <name evidence="1" type="ORF">A2W18_07910</name>
</gene>
<evidence type="ECO:0000313" key="2">
    <source>
        <dbReference type="Proteomes" id="UP000179076"/>
    </source>
</evidence>